<keyword evidence="2" id="KW-1185">Reference proteome</keyword>
<dbReference type="Proteomes" id="UP000708208">
    <property type="component" value="Unassembled WGS sequence"/>
</dbReference>
<comment type="caution">
    <text evidence="1">The sequence shown here is derived from an EMBL/GenBank/DDBJ whole genome shotgun (WGS) entry which is preliminary data.</text>
</comment>
<evidence type="ECO:0000313" key="2">
    <source>
        <dbReference type="Proteomes" id="UP000708208"/>
    </source>
</evidence>
<dbReference type="EMBL" id="CAJVCH010529444">
    <property type="protein sequence ID" value="CAG7823425.1"/>
    <property type="molecule type" value="Genomic_DNA"/>
</dbReference>
<evidence type="ECO:0000313" key="1">
    <source>
        <dbReference type="EMBL" id="CAG7823425.1"/>
    </source>
</evidence>
<protein>
    <submittedName>
        <fullName evidence="1">Uncharacterized protein</fullName>
    </submittedName>
</protein>
<proteinExistence type="predicted"/>
<gene>
    <name evidence="1" type="ORF">AFUS01_LOCUS33643</name>
</gene>
<reference evidence="1" key="1">
    <citation type="submission" date="2021-06" db="EMBL/GenBank/DDBJ databases">
        <authorList>
            <person name="Hodson N. C."/>
            <person name="Mongue J. A."/>
            <person name="Jaron S. K."/>
        </authorList>
    </citation>
    <scope>NUCLEOTIDE SEQUENCE</scope>
</reference>
<sequence length="161" mass="17614">MSEEEITSQEGTEDLQILTDIKSACEKINKELIGLKNNEEDTGADSIGHAGKLTIKELLGGITAQVRKLQMEFKGVDLGGLYKYCPAKIEPYPRKGLGDTAPSWDKIRSENDEAEQAHLLEEINAVIKGSTSLKEGAAIVGRSTELILKNISNQYALVVHF</sequence>
<feature type="non-terminal residue" evidence="1">
    <location>
        <position position="161"/>
    </location>
</feature>
<accession>A0A8J2PVR3</accession>
<organism evidence="1 2">
    <name type="scientific">Allacma fusca</name>
    <dbReference type="NCBI Taxonomy" id="39272"/>
    <lineage>
        <taxon>Eukaryota</taxon>
        <taxon>Metazoa</taxon>
        <taxon>Ecdysozoa</taxon>
        <taxon>Arthropoda</taxon>
        <taxon>Hexapoda</taxon>
        <taxon>Collembola</taxon>
        <taxon>Symphypleona</taxon>
        <taxon>Sminthuridae</taxon>
        <taxon>Allacma</taxon>
    </lineage>
</organism>
<dbReference type="AlphaFoldDB" id="A0A8J2PVR3"/>
<name>A0A8J2PVR3_9HEXA</name>